<feature type="compositionally biased region" description="Low complexity" evidence="1">
    <location>
        <begin position="96"/>
        <end position="110"/>
    </location>
</feature>
<protein>
    <submittedName>
        <fullName evidence="2">Uncharacterized protein</fullName>
    </submittedName>
</protein>
<feature type="region of interest" description="Disordered" evidence="1">
    <location>
        <begin position="130"/>
        <end position="221"/>
    </location>
</feature>
<comment type="caution">
    <text evidence="2">The sequence shown here is derived from an EMBL/GenBank/DDBJ whole genome shotgun (WGS) entry which is preliminary data.</text>
</comment>
<dbReference type="InParanoid" id="A0A4Q1BEK2"/>
<proteinExistence type="predicted"/>
<feature type="compositionally biased region" description="Polar residues" evidence="1">
    <location>
        <begin position="65"/>
        <end position="74"/>
    </location>
</feature>
<feature type="region of interest" description="Disordered" evidence="1">
    <location>
        <begin position="1"/>
        <end position="110"/>
    </location>
</feature>
<feature type="compositionally biased region" description="Polar residues" evidence="1">
    <location>
        <begin position="189"/>
        <end position="202"/>
    </location>
</feature>
<evidence type="ECO:0000313" key="3">
    <source>
        <dbReference type="Proteomes" id="UP000289152"/>
    </source>
</evidence>
<accession>A0A4Q1BEK2</accession>
<feature type="compositionally biased region" description="Low complexity" evidence="1">
    <location>
        <begin position="7"/>
        <end position="26"/>
    </location>
</feature>
<dbReference type="EMBL" id="SDIL01000092">
    <property type="protein sequence ID" value="RXK36574.1"/>
    <property type="molecule type" value="Genomic_DNA"/>
</dbReference>
<feature type="compositionally biased region" description="Polar residues" evidence="1">
    <location>
        <begin position="131"/>
        <end position="177"/>
    </location>
</feature>
<name>A0A4Q1BEK2_TREME</name>
<reference evidence="2 3" key="1">
    <citation type="submission" date="2016-06" db="EMBL/GenBank/DDBJ databases">
        <title>Evolution of pathogenesis and genome organization in the Tremellales.</title>
        <authorList>
            <person name="Cuomo C."/>
            <person name="Litvintseva A."/>
            <person name="Heitman J."/>
            <person name="Chen Y."/>
            <person name="Sun S."/>
            <person name="Springer D."/>
            <person name="Dromer F."/>
            <person name="Young S."/>
            <person name="Zeng Q."/>
            <person name="Chapman S."/>
            <person name="Gujja S."/>
            <person name="Saif S."/>
            <person name="Birren B."/>
        </authorList>
    </citation>
    <scope>NUCLEOTIDE SEQUENCE [LARGE SCALE GENOMIC DNA]</scope>
    <source>
        <strain evidence="2 3">ATCC 28783</strain>
    </source>
</reference>
<keyword evidence="3" id="KW-1185">Reference proteome</keyword>
<dbReference type="Proteomes" id="UP000289152">
    <property type="component" value="Unassembled WGS sequence"/>
</dbReference>
<organism evidence="2 3">
    <name type="scientific">Tremella mesenterica</name>
    <name type="common">Jelly fungus</name>
    <dbReference type="NCBI Taxonomy" id="5217"/>
    <lineage>
        <taxon>Eukaryota</taxon>
        <taxon>Fungi</taxon>
        <taxon>Dikarya</taxon>
        <taxon>Basidiomycota</taxon>
        <taxon>Agaricomycotina</taxon>
        <taxon>Tremellomycetes</taxon>
        <taxon>Tremellales</taxon>
        <taxon>Tremellaceae</taxon>
        <taxon>Tremella</taxon>
    </lineage>
</organism>
<evidence type="ECO:0000313" key="2">
    <source>
        <dbReference type="EMBL" id="RXK36574.1"/>
    </source>
</evidence>
<evidence type="ECO:0000256" key="1">
    <source>
        <dbReference type="SAM" id="MobiDB-lite"/>
    </source>
</evidence>
<dbReference type="AlphaFoldDB" id="A0A4Q1BEK2"/>
<gene>
    <name evidence="2" type="ORF">M231_06115</name>
</gene>
<sequence>MNTQRKSNSSNRPYSSPPSSTNSAQSMGSTSDRLYHPHRQFSFLSGSTHNGLRGVRAPPPYTDSIKAQNGSCSGDSIERADSVRSNWSGHHPQPSPSLASLPSPEPWPLLRSSQNELHVVKRTNVDIEAQTPYSPLTSAQGTHVHTSRTRQTVIQQNSTPESGRSPRSSPTTHQRTLNKAGKRVAFEAPSSNGTQGEIQTFPPSGIDTGRDEAPRRHSKIH</sequence>